<dbReference type="GO" id="GO:0120518">
    <property type="term" value="F:protein N-terminal-methionine acetyltransferase activity"/>
    <property type="evidence" value="ECO:0007669"/>
    <property type="project" value="UniProtKB-EC"/>
</dbReference>
<evidence type="ECO:0000256" key="6">
    <source>
        <dbReference type="ARBA" id="ARBA00025774"/>
    </source>
</evidence>
<evidence type="ECO:0000256" key="5">
    <source>
        <dbReference type="ARBA" id="ARBA00023315"/>
    </source>
</evidence>
<dbReference type="PROSITE" id="PS51186">
    <property type="entry name" value="GNAT"/>
    <property type="match status" value="1"/>
</dbReference>
<evidence type="ECO:0000256" key="3">
    <source>
        <dbReference type="ARBA" id="ARBA00022829"/>
    </source>
</evidence>
<reference evidence="15 16" key="2">
    <citation type="submission" date="2024-05" db="EMBL/GenBank/DDBJ databases">
        <authorList>
            <person name="Chen Y."/>
            <person name="Shah S."/>
            <person name="Dougan E. K."/>
            <person name="Thang M."/>
            <person name="Chan C."/>
        </authorList>
    </citation>
    <scope>NUCLEOTIDE SEQUENCE [LARGE SCALE GENOMIC DNA]</scope>
</reference>
<keyword evidence="12" id="KW-0472">Membrane</keyword>
<keyword evidence="12" id="KW-1133">Transmembrane helix</keyword>
<keyword evidence="2" id="KW-0808">Transferase</keyword>
<dbReference type="EMBL" id="CAMXCT020003757">
    <property type="protein sequence ID" value="CAL1159423.1"/>
    <property type="molecule type" value="Genomic_DNA"/>
</dbReference>
<evidence type="ECO:0000256" key="10">
    <source>
        <dbReference type="ARBA" id="ARBA00048848"/>
    </source>
</evidence>
<keyword evidence="16" id="KW-1185">Reference proteome</keyword>
<feature type="transmembrane region" description="Helical" evidence="12">
    <location>
        <begin position="20"/>
        <end position="49"/>
    </location>
</feature>
<dbReference type="PANTHER" id="PTHR14744:SF15">
    <property type="entry name" value="N-ALPHA-ACETYLTRANSFERASE 60"/>
    <property type="match status" value="1"/>
</dbReference>
<dbReference type="InterPro" id="IPR000182">
    <property type="entry name" value="GNAT_dom"/>
</dbReference>
<dbReference type="Pfam" id="PF00583">
    <property type="entry name" value="Acetyltransf_1"/>
    <property type="match status" value="1"/>
</dbReference>
<keyword evidence="4" id="KW-0156">Chromatin regulator</keyword>
<protein>
    <recommendedName>
        <fullName evidence="8">N-alpha-acetyltransferase 60</fullName>
        <ecNumber evidence="7">2.3.1.259</ecNumber>
        <ecNumber evidence="1">2.3.1.48</ecNumber>
    </recommendedName>
</protein>
<dbReference type="CDD" id="cd04301">
    <property type="entry name" value="NAT_SF"/>
    <property type="match status" value="1"/>
</dbReference>
<comment type="caution">
    <text evidence="14">The sequence shown here is derived from an EMBL/GenBank/DDBJ whole genome shotgun (WGS) entry which is preliminary data.</text>
</comment>
<dbReference type="GO" id="GO:0007059">
    <property type="term" value="P:chromosome segregation"/>
    <property type="evidence" value="ECO:0007669"/>
    <property type="project" value="UniProtKB-KW"/>
</dbReference>
<dbReference type="PANTHER" id="PTHR14744">
    <property type="entry name" value="N-ALPHA-ACETYLTRANSFERASE 60"/>
    <property type="match status" value="1"/>
</dbReference>
<dbReference type="GO" id="GO:0000139">
    <property type="term" value="C:Golgi membrane"/>
    <property type="evidence" value="ECO:0007669"/>
    <property type="project" value="TreeGrafter"/>
</dbReference>
<evidence type="ECO:0000313" key="14">
    <source>
        <dbReference type="EMBL" id="CAI4006048.1"/>
    </source>
</evidence>
<evidence type="ECO:0000256" key="12">
    <source>
        <dbReference type="SAM" id="Phobius"/>
    </source>
</evidence>
<keyword evidence="12" id="KW-0812">Transmembrane</keyword>
<evidence type="ECO:0000256" key="7">
    <source>
        <dbReference type="ARBA" id="ARBA00026111"/>
    </source>
</evidence>
<dbReference type="SUPFAM" id="SSF55729">
    <property type="entry name" value="Acyl-CoA N-acyltransferases (Nat)"/>
    <property type="match status" value="1"/>
</dbReference>
<evidence type="ECO:0000256" key="9">
    <source>
        <dbReference type="ARBA" id="ARBA00048017"/>
    </source>
</evidence>
<dbReference type="EC" id="2.3.1.259" evidence="7"/>
<keyword evidence="5" id="KW-0012">Acyltransferase</keyword>
<dbReference type="InterPro" id="IPR016181">
    <property type="entry name" value="Acyl_CoA_acyltransferase"/>
</dbReference>
<sequence>MYSIMYFSTRLSIDKMVSTLLYFGYMFILSLIFGLLTGSIGLTASFYFVRTIYGSIKVDWGRELFETCMATRALASSDGQNGASAPKCHTERSASRPAPVGRKTSAAKLASLDWQPPASPATTMRPQSVALDLGRAIERGLGGSLGATPAFEQELWEVRSEIEKAKLRHVAPFPFFGKAMRFQDEFAALQITDDGRFSYSFVDLNYEVQWAIVAICGYLKIGGLDGLEAVEFRQLRKKDRKELEALHREWFPVEYGKSFYDEVFESKRVGSVAALLGDLLLGAATFRTHFQQSRFDMESVVEGGVDACMNGAAGYILTLGVVDAARGHGLAKQLLQKTMDSIRQQLGPKLKAIWVHVVEYNAPAISLYEHMGLQMVRHFPRFYCFHNQYWDSLLYVLYENGGRPPNDLKAQVWRDEMLAMLASLSHPQEVHRRCQAWFSCCFTSCARRRRKVDLEGADQQSPEDPKVSRVLTYEGVLISPVEEIPQEEAEPEAEGSARIEGLAMAKHEIEDVGGRAQLMSISRSSSRFAIVVSPYFQPNVAVVYSLHLARSPRRPRRTQLAYVGRGMKRELHSTTRNGDVWRLTQQRRRAPKPKFSKSGSTSMLPAAAPSKRTKAGDGCSSSKLTGVASAPQLPALVDKKDKKEMTSITDWRDFYKQRAQELYQPEIVEIVATDVGNRLVGGKMGKICPLSPL</sequence>
<evidence type="ECO:0000256" key="4">
    <source>
        <dbReference type="ARBA" id="ARBA00022853"/>
    </source>
</evidence>
<dbReference type="InterPro" id="IPR045141">
    <property type="entry name" value="NAA60-like"/>
</dbReference>
<evidence type="ECO:0000313" key="15">
    <source>
        <dbReference type="EMBL" id="CAL4793360.1"/>
    </source>
</evidence>
<name>A0A9P1DBL2_9DINO</name>
<accession>A0A9P1DBL2</accession>
<evidence type="ECO:0000313" key="16">
    <source>
        <dbReference type="Proteomes" id="UP001152797"/>
    </source>
</evidence>
<dbReference type="GO" id="GO:0004402">
    <property type="term" value="F:histone acetyltransferase activity"/>
    <property type="evidence" value="ECO:0007669"/>
    <property type="project" value="TreeGrafter"/>
</dbReference>
<dbReference type="EC" id="2.3.1.48" evidence="1"/>
<evidence type="ECO:0000256" key="11">
    <source>
        <dbReference type="SAM" id="MobiDB-lite"/>
    </source>
</evidence>
<comment type="similarity">
    <text evidence="6">Belongs to the acetyltransferase family. NAA60 subfamily.</text>
</comment>
<dbReference type="EMBL" id="CAMXCT010003757">
    <property type="protein sequence ID" value="CAI4006048.1"/>
    <property type="molecule type" value="Genomic_DNA"/>
</dbReference>
<proteinExistence type="inferred from homology"/>
<evidence type="ECO:0000256" key="2">
    <source>
        <dbReference type="ARBA" id="ARBA00022679"/>
    </source>
</evidence>
<dbReference type="OrthoDB" id="47374at2759"/>
<organism evidence="14">
    <name type="scientific">Cladocopium goreaui</name>
    <dbReference type="NCBI Taxonomy" id="2562237"/>
    <lineage>
        <taxon>Eukaryota</taxon>
        <taxon>Sar</taxon>
        <taxon>Alveolata</taxon>
        <taxon>Dinophyceae</taxon>
        <taxon>Suessiales</taxon>
        <taxon>Symbiodiniaceae</taxon>
        <taxon>Cladocopium</taxon>
    </lineage>
</organism>
<reference evidence="14" key="1">
    <citation type="submission" date="2022-10" db="EMBL/GenBank/DDBJ databases">
        <authorList>
            <person name="Chen Y."/>
            <person name="Dougan E. K."/>
            <person name="Chan C."/>
            <person name="Rhodes N."/>
            <person name="Thang M."/>
        </authorList>
    </citation>
    <scope>NUCLEOTIDE SEQUENCE</scope>
</reference>
<feature type="compositionally biased region" description="Basic residues" evidence="11">
    <location>
        <begin position="585"/>
        <end position="595"/>
    </location>
</feature>
<dbReference type="Proteomes" id="UP001152797">
    <property type="component" value="Unassembled WGS sequence"/>
</dbReference>
<dbReference type="EMBL" id="CAMXCT030003757">
    <property type="protein sequence ID" value="CAL4793360.1"/>
    <property type="molecule type" value="Genomic_DNA"/>
</dbReference>
<comment type="catalytic activity">
    <reaction evidence="9">
        <text>L-lysyl-[protein] + acetyl-CoA = N(6)-acetyl-L-lysyl-[protein] + CoA + H(+)</text>
        <dbReference type="Rhea" id="RHEA:45948"/>
        <dbReference type="Rhea" id="RHEA-COMP:9752"/>
        <dbReference type="Rhea" id="RHEA-COMP:10731"/>
        <dbReference type="ChEBI" id="CHEBI:15378"/>
        <dbReference type="ChEBI" id="CHEBI:29969"/>
        <dbReference type="ChEBI" id="CHEBI:57287"/>
        <dbReference type="ChEBI" id="CHEBI:57288"/>
        <dbReference type="ChEBI" id="CHEBI:61930"/>
        <dbReference type="EC" id="2.3.1.48"/>
    </reaction>
</comment>
<keyword evidence="3" id="KW-0159">Chromosome partition</keyword>
<feature type="region of interest" description="Disordered" evidence="11">
    <location>
        <begin position="573"/>
        <end position="626"/>
    </location>
</feature>
<evidence type="ECO:0000256" key="8">
    <source>
        <dbReference type="ARBA" id="ARBA00026144"/>
    </source>
</evidence>
<evidence type="ECO:0000259" key="13">
    <source>
        <dbReference type="PROSITE" id="PS51186"/>
    </source>
</evidence>
<gene>
    <name evidence="14" type="ORF">C1SCF055_LOCUS31727</name>
</gene>
<dbReference type="AlphaFoldDB" id="A0A9P1DBL2"/>
<feature type="domain" description="N-acetyltransferase" evidence="13">
    <location>
        <begin position="230"/>
        <end position="396"/>
    </location>
</feature>
<feature type="region of interest" description="Disordered" evidence="11">
    <location>
        <begin position="77"/>
        <end position="102"/>
    </location>
</feature>
<evidence type="ECO:0000256" key="1">
    <source>
        <dbReference type="ARBA" id="ARBA00013184"/>
    </source>
</evidence>
<comment type="catalytic activity">
    <reaction evidence="10">
        <text>N-terminal L-methionyl-[transmembrane protein] + acetyl-CoA = N-terminal N(alpha)-acetyl-L-methionyl-[transmembrane protein] + CoA + H(+)</text>
        <dbReference type="Rhea" id="RHEA:50604"/>
        <dbReference type="Rhea" id="RHEA-COMP:12745"/>
        <dbReference type="Rhea" id="RHEA-COMP:12746"/>
        <dbReference type="ChEBI" id="CHEBI:15378"/>
        <dbReference type="ChEBI" id="CHEBI:57287"/>
        <dbReference type="ChEBI" id="CHEBI:57288"/>
        <dbReference type="ChEBI" id="CHEBI:64731"/>
        <dbReference type="ChEBI" id="CHEBI:133414"/>
        <dbReference type="EC" id="2.3.1.259"/>
    </reaction>
</comment>
<dbReference type="Gene3D" id="3.40.630.30">
    <property type="match status" value="1"/>
</dbReference>